<dbReference type="InterPro" id="IPR036640">
    <property type="entry name" value="ABC1_TM_sf"/>
</dbReference>
<dbReference type="SMART" id="SM00382">
    <property type="entry name" value="AAA"/>
    <property type="match status" value="1"/>
</dbReference>
<evidence type="ECO:0000256" key="8">
    <source>
        <dbReference type="ARBA" id="ARBA00023136"/>
    </source>
</evidence>
<evidence type="ECO:0000313" key="12">
    <source>
        <dbReference type="EMBL" id="MYH61207.1"/>
    </source>
</evidence>
<keyword evidence="4 9" id="KW-0812">Transmembrane</keyword>
<dbReference type="PANTHER" id="PTHR24221">
    <property type="entry name" value="ATP-BINDING CASSETTE SUB-FAMILY B"/>
    <property type="match status" value="1"/>
</dbReference>
<sequence length="603" mass="66399">MRPLTSTALTQSAFTLLKEELKKQTPRITLLFALALIGTAIGLIQPFLFKLLIDTAIPAADLRFIGLLLVGMVIVPVLSAGLNAANHYLRAYIGESVSERLRRDLFDHLLRVRLADLERFKTGEHLHRLTRSCGRIGDVFVGNHLLPLAMSAILLLGTLAAMTALHWRLTILALLAFPLSFLLTKKTRKHAQTLERNFSNTLEAGQSYLNEFFPGMRTVRAFNAEPYEKARWQDWLVKHRSIKARVMAFHELIRIVLPETVNYVAAGLVFGYGAFEIIQGRLTIGSLVAFAAYLPRAYAVLQSLLGTHVNLQEARVNAEKVDALFALPHEPSGLTVLTSGDASQEESGASKPPLAGAALAFNNVSFDYGRGDFGARDLTFRIECGEFVGIVGPSGGGKSTIIDLIMGFYTPQSGTITLDGIDLQELSLTSLRSQIGLVSQDLFFWNDSISRNVNYPRTDEDAGAVIEVARTAQIDEFITSLPRDYCTVIGERGQTLSGGERQRLAIARALLKRPRLLLLDEATSALDALTEQKVRTAFENAREGRTAIVVAHRLTTILNADRILVIDEGRIVEMGSRTELLRRGGLFSDLYKAQSFDLPAIAL</sequence>
<dbReference type="GO" id="GO:0005886">
    <property type="term" value="C:plasma membrane"/>
    <property type="evidence" value="ECO:0007669"/>
    <property type="project" value="UniProtKB-SubCell"/>
</dbReference>
<dbReference type="GO" id="GO:0005524">
    <property type="term" value="F:ATP binding"/>
    <property type="evidence" value="ECO:0007669"/>
    <property type="project" value="UniProtKB-KW"/>
</dbReference>
<accession>A0A6B1FYS8</accession>
<dbReference type="InterPro" id="IPR027417">
    <property type="entry name" value="P-loop_NTPase"/>
</dbReference>
<feature type="transmembrane region" description="Helical" evidence="9">
    <location>
        <begin position="165"/>
        <end position="184"/>
    </location>
</feature>
<organism evidence="12">
    <name type="scientific">Caldilineaceae bacterium SB0675_bin_29</name>
    <dbReference type="NCBI Taxonomy" id="2605266"/>
    <lineage>
        <taxon>Bacteria</taxon>
        <taxon>Bacillati</taxon>
        <taxon>Chloroflexota</taxon>
        <taxon>Caldilineae</taxon>
        <taxon>Caldilineales</taxon>
        <taxon>Caldilineaceae</taxon>
    </lineage>
</organism>
<reference evidence="12" key="1">
    <citation type="submission" date="2019-09" db="EMBL/GenBank/DDBJ databases">
        <title>Characterisation of the sponge microbiome using genome-centric metagenomics.</title>
        <authorList>
            <person name="Engelberts J.P."/>
            <person name="Robbins S.J."/>
            <person name="De Goeij J.M."/>
            <person name="Aranda M."/>
            <person name="Bell S.C."/>
            <person name="Webster N.S."/>
        </authorList>
    </citation>
    <scope>NUCLEOTIDE SEQUENCE</scope>
    <source>
        <strain evidence="12">SB0675_bin_29</strain>
    </source>
</reference>
<protein>
    <submittedName>
        <fullName evidence="12">ABC transporter ATP-binding protein</fullName>
    </submittedName>
</protein>
<dbReference type="FunFam" id="3.40.50.300:FF:000221">
    <property type="entry name" value="Multidrug ABC transporter ATP-binding protein"/>
    <property type="match status" value="1"/>
</dbReference>
<feature type="transmembrane region" description="Helical" evidence="9">
    <location>
        <begin position="28"/>
        <end position="52"/>
    </location>
</feature>
<dbReference type="InterPro" id="IPR011527">
    <property type="entry name" value="ABC1_TM_dom"/>
</dbReference>
<evidence type="ECO:0000256" key="2">
    <source>
        <dbReference type="ARBA" id="ARBA00022448"/>
    </source>
</evidence>
<dbReference type="InterPro" id="IPR017871">
    <property type="entry name" value="ABC_transporter-like_CS"/>
</dbReference>
<dbReference type="AlphaFoldDB" id="A0A6B1FYS8"/>
<dbReference type="GO" id="GO:0140359">
    <property type="term" value="F:ABC-type transporter activity"/>
    <property type="evidence" value="ECO:0007669"/>
    <property type="project" value="InterPro"/>
</dbReference>
<dbReference type="SUPFAM" id="SSF90123">
    <property type="entry name" value="ABC transporter transmembrane region"/>
    <property type="match status" value="1"/>
</dbReference>
<evidence type="ECO:0000256" key="7">
    <source>
        <dbReference type="ARBA" id="ARBA00022989"/>
    </source>
</evidence>
<dbReference type="Pfam" id="PF00005">
    <property type="entry name" value="ABC_tran"/>
    <property type="match status" value="1"/>
</dbReference>
<evidence type="ECO:0000256" key="4">
    <source>
        <dbReference type="ARBA" id="ARBA00022692"/>
    </source>
</evidence>
<keyword evidence="6 12" id="KW-0067">ATP-binding</keyword>
<dbReference type="Gene3D" id="3.40.50.300">
    <property type="entry name" value="P-loop containing nucleotide triphosphate hydrolases"/>
    <property type="match status" value="1"/>
</dbReference>
<feature type="domain" description="ABC transporter" evidence="10">
    <location>
        <begin position="359"/>
        <end position="593"/>
    </location>
</feature>
<feature type="transmembrane region" description="Helical" evidence="9">
    <location>
        <begin position="136"/>
        <end position="159"/>
    </location>
</feature>
<comment type="caution">
    <text evidence="12">The sequence shown here is derived from an EMBL/GenBank/DDBJ whole genome shotgun (WGS) entry which is preliminary data.</text>
</comment>
<keyword evidence="7 9" id="KW-1133">Transmembrane helix</keyword>
<dbReference type="InterPro" id="IPR039421">
    <property type="entry name" value="Type_1_exporter"/>
</dbReference>
<dbReference type="PROSITE" id="PS50893">
    <property type="entry name" value="ABC_TRANSPORTER_2"/>
    <property type="match status" value="1"/>
</dbReference>
<evidence type="ECO:0000256" key="3">
    <source>
        <dbReference type="ARBA" id="ARBA00022475"/>
    </source>
</evidence>
<dbReference type="InterPro" id="IPR003593">
    <property type="entry name" value="AAA+_ATPase"/>
</dbReference>
<evidence type="ECO:0000259" key="10">
    <source>
        <dbReference type="PROSITE" id="PS50893"/>
    </source>
</evidence>
<gene>
    <name evidence="12" type="ORF">F4148_05425</name>
</gene>
<dbReference type="InterPro" id="IPR003439">
    <property type="entry name" value="ABC_transporter-like_ATP-bd"/>
</dbReference>
<evidence type="ECO:0000259" key="11">
    <source>
        <dbReference type="PROSITE" id="PS50929"/>
    </source>
</evidence>
<comment type="subcellular location">
    <subcellularLocation>
        <location evidence="1">Cell membrane</location>
        <topology evidence="1">Multi-pass membrane protein</topology>
    </subcellularLocation>
</comment>
<evidence type="ECO:0000256" key="9">
    <source>
        <dbReference type="SAM" id="Phobius"/>
    </source>
</evidence>
<name>A0A6B1FYS8_9CHLR</name>
<dbReference type="PANTHER" id="PTHR24221:SF654">
    <property type="entry name" value="ATP-BINDING CASSETTE SUB-FAMILY B MEMBER 6"/>
    <property type="match status" value="1"/>
</dbReference>
<dbReference type="PROSITE" id="PS00211">
    <property type="entry name" value="ABC_TRANSPORTER_1"/>
    <property type="match status" value="1"/>
</dbReference>
<evidence type="ECO:0000256" key="5">
    <source>
        <dbReference type="ARBA" id="ARBA00022741"/>
    </source>
</evidence>
<evidence type="ECO:0000256" key="6">
    <source>
        <dbReference type="ARBA" id="ARBA00022840"/>
    </source>
</evidence>
<evidence type="ECO:0000256" key="1">
    <source>
        <dbReference type="ARBA" id="ARBA00004651"/>
    </source>
</evidence>
<dbReference type="Gene3D" id="1.20.1560.10">
    <property type="entry name" value="ABC transporter type 1, transmembrane domain"/>
    <property type="match status" value="1"/>
</dbReference>
<dbReference type="CDD" id="cd07346">
    <property type="entry name" value="ABC_6TM_exporters"/>
    <property type="match status" value="1"/>
</dbReference>
<keyword evidence="8 9" id="KW-0472">Membrane</keyword>
<feature type="transmembrane region" description="Helical" evidence="9">
    <location>
        <begin position="64"/>
        <end position="85"/>
    </location>
</feature>
<keyword evidence="5" id="KW-0547">Nucleotide-binding</keyword>
<dbReference type="SUPFAM" id="SSF52540">
    <property type="entry name" value="P-loop containing nucleoside triphosphate hydrolases"/>
    <property type="match status" value="1"/>
</dbReference>
<dbReference type="PROSITE" id="PS50929">
    <property type="entry name" value="ABC_TM1F"/>
    <property type="match status" value="1"/>
</dbReference>
<dbReference type="EMBL" id="VYDA01000206">
    <property type="protein sequence ID" value="MYH61207.1"/>
    <property type="molecule type" value="Genomic_DNA"/>
</dbReference>
<dbReference type="Pfam" id="PF00664">
    <property type="entry name" value="ABC_membrane"/>
    <property type="match status" value="1"/>
</dbReference>
<keyword evidence="3" id="KW-1003">Cell membrane</keyword>
<proteinExistence type="predicted"/>
<dbReference type="GO" id="GO:0016887">
    <property type="term" value="F:ATP hydrolysis activity"/>
    <property type="evidence" value="ECO:0007669"/>
    <property type="project" value="InterPro"/>
</dbReference>
<feature type="domain" description="ABC transmembrane type-1" evidence="11">
    <location>
        <begin position="30"/>
        <end position="313"/>
    </location>
</feature>
<keyword evidence="2" id="KW-0813">Transport</keyword>